<dbReference type="PROSITE" id="PS50262">
    <property type="entry name" value="G_PROTEIN_RECEP_F1_2"/>
    <property type="match status" value="1"/>
</dbReference>
<dbReference type="PANTHER" id="PTHR44499">
    <property type="entry name" value="JOUBERIN"/>
    <property type="match status" value="1"/>
</dbReference>
<comment type="caution">
    <text evidence="17">The sequence shown here is derived from an EMBL/GenBank/DDBJ whole genome shotgun (WGS) entry which is preliminary data.</text>
</comment>
<feature type="region of interest" description="Disordered" evidence="13">
    <location>
        <begin position="1563"/>
        <end position="1597"/>
    </location>
</feature>
<dbReference type="SUPFAM" id="SSF53335">
    <property type="entry name" value="S-adenosyl-L-methionine-dependent methyltransferases"/>
    <property type="match status" value="1"/>
</dbReference>
<proteinExistence type="inferred from homology"/>
<dbReference type="Gene3D" id="2.130.10.10">
    <property type="entry name" value="YVTN repeat-like/Quinoprotein amine dehydrogenase"/>
    <property type="match status" value="1"/>
</dbReference>
<dbReference type="GO" id="GO:0016020">
    <property type="term" value="C:membrane"/>
    <property type="evidence" value="ECO:0007669"/>
    <property type="project" value="UniProtKB-SubCell"/>
</dbReference>
<evidence type="ECO:0000256" key="6">
    <source>
        <dbReference type="ARBA" id="ARBA00022691"/>
    </source>
</evidence>
<accession>A0AAW0UFS6</accession>
<feature type="transmembrane region" description="Helical" evidence="14">
    <location>
        <begin position="32"/>
        <end position="59"/>
    </location>
</feature>
<feature type="compositionally biased region" description="Basic and acidic residues" evidence="13">
    <location>
        <begin position="591"/>
        <end position="609"/>
    </location>
</feature>
<dbReference type="GO" id="GO:0032259">
    <property type="term" value="P:methylation"/>
    <property type="evidence" value="ECO:0007669"/>
    <property type="project" value="UniProtKB-KW"/>
</dbReference>
<reference evidence="17 18" key="1">
    <citation type="submission" date="2023-03" db="EMBL/GenBank/DDBJ databases">
        <title>High-quality genome of Scylla paramamosain provides insights in environmental adaptation.</title>
        <authorList>
            <person name="Zhang L."/>
        </authorList>
    </citation>
    <scope>NUCLEOTIDE SEQUENCE [LARGE SCALE GENOMIC DNA]</scope>
    <source>
        <strain evidence="17">LZ_2023a</strain>
        <tissue evidence="17">Muscle</tissue>
    </source>
</reference>
<keyword evidence="7 14" id="KW-0812">Transmembrane</keyword>
<protein>
    <submittedName>
        <fullName evidence="17">Uncharacterized protein</fullName>
    </submittedName>
</protein>
<evidence type="ECO:0000256" key="5">
    <source>
        <dbReference type="ARBA" id="ARBA00022679"/>
    </source>
</evidence>
<gene>
    <name evidence="17" type="ORF">O3P69_003769</name>
</gene>
<dbReference type="PANTHER" id="PTHR44499:SF1">
    <property type="entry name" value="JOUBERIN"/>
    <property type="match status" value="1"/>
</dbReference>
<dbReference type="Gene3D" id="3.40.50.150">
    <property type="entry name" value="Vaccinia Virus protein VP39"/>
    <property type="match status" value="1"/>
</dbReference>
<dbReference type="InterPro" id="IPR001452">
    <property type="entry name" value="SH3_domain"/>
</dbReference>
<dbReference type="SUPFAM" id="SSF81321">
    <property type="entry name" value="Family A G protein-coupled receptor-like"/>
    <property type="match status" value="1"/>
</dbReference>
<keyword evidence="3 11" id="KW-0728">SH3 domain</keyword>
<evidence type="ECO:0000256" key="14">
    <source>
        <dbReference type="SAM" id="Phobius"/>
    </source>
</evidence>
<dbReference type="InterPro" id="IPR036028">
    <property type="entry name" value="SH3-like_dom_sf"/>
</dbReference>
<comment type="similarity">
    <text evidence="2">Belongs to the G-protein coupled receptor 1 family.</text>
</comment>
<evidence type="ECO:0000313" key="18">
    <source>
        <dbReference type="Proteomes" id="UP001487740"/>
    </source>
</evidence>
<feature type="repeat" description="WD" evidence="12">
    <location>
        <begin position="1067"/>
        <end position="1108"/>
    </location>
</feature>
<dbReference type="InterPro" id="IPR036322">
    <property type="entry name" value="WD40_repeat_dom_sf"/>
</dbReference>
<feature type="compositionally biased region" description="Basic and acidic residues" evidence="13">
    <location>
        <begin position="666"/>
        <end position="694"/>
    </location>
</feature>
<evidence type="ECO:0000256" key="8">
    <source>
        <dbReference type="ARBA" id="ARBA00022989"/>
    </source>
</evidence>
<evidence type="ECO:0000256" key="11">
    <source>
        <dbReference type="PROSITE-ProRule" id="PRU00192"/>
    </source>
</evidence>
<dbReference type="Pfam" id="PF00400">
    <property type="entry name" value="WD40"/>
    <property type="match status" value="3"/>
</dbReference>
<keyword evidence="5" id="KW-0808">Transferase</keyword>
<comment type="subcellular location">
    <subcellularLocation>
        <location evidence="1">Membrane</location>
    </subcellularLocation>
</comment>
<evidence type="ECO:0000313" key="17">
    <source>
        <dbReference type="EMBL" id="KAK8398073.1"/>
    </source>
</evidence>
<feature type="transmembrane region" description="Helical" evidence="14">
    <location>
        <begin position="238"/>
        <end position="267"/>
    </location>
</feature>
<feature type="compositionally biased region" description="Polar residues" evidence="13">
    <location>
        <begin position="696"/>
        <end position="709"/>
    </location>
</feature>
<dbReference type="Pfam" id="PF01596">
    <property type="entry name" value="Methyltransf_3"/>
    <property type="match status" value="1"/>
</dbReference>
<dbReference type="Pfam" id="PF00001">
    <property type="entry name" value="7tm_1"/>
    <property type="match status" value="1"/>
</dbReference>
<feature type="domain" description="SH3" evidence="15">
    <location>
        <begin position="1477"/>
        <end position="1538"/>
    </location>
</feature>
<dbReference type="GO" id="GO:0044458">
    <property type="term" value="P:motile cilium assembly"/>
    <property type="evidence" value="ECO:0007669"/>
    <property type="project" value="TreeGrafter"/>
</dbReference>
<feature type="compositionally biased region" description="Basic residues" evidence="13">
    <location>
        <begin position="630"/>
        <end position="641"/>
    </location>
</feature>
<keyword evidence="4" id="KW-0489">Methyltransferase</keyword>
<dbReference type="Proteomes" id="UP001487740">
    <property type="component" value="Unassembled WGS sequence"/>
</dbReference>
<evidence type="ECO:0000256" key="9">
    <source>
        <dbReference type="ARBA" id="ARBA00023136"/>
    </source>
</evidence>
<dbReference type="InterPro" id="IPR001680">
    <property type="entry name" value="WD40_rpt"/>
</dbReference>
<dbReference type="PRINTS" id="PR00237">
    <property type="entry name" value="GPCRRHODOPSN"/>
</dbReference>
<feature type="region of interest" description="Disordered" evidence="13">
    <location>
        <begin position="591"/>
        <end position="613"/>
    </location>
</feature>
<feature type="domain" description="G-protein coupled receptors family 1 profile" evidence="16">
    <location>
        <begin position="51"/>
        <end position="291"/>
    </location>
</feature>
<keyword evidence="9 14" id="KW-0472">Membrane</keyword>
<dbReference type="GO" id="GO:0036064">
    <property type="term" value="C:ciliary basal body"/>
    <property type="evidence" value="ECO:0007669"/>
    <property type="project" value="TreeGrafter"/>
</dbReference>
<keyword evidence="12" id="KW-0853">WD repeat</keyword>
<feature type="compositionally biased region" description="Basic and acidic residues" evidence="13">
    <location>
        <begin position="642"/>
        <end position="655"/>
    </location>
</feature>
<dbReference type="Gene3D" id="2.30.30.40">
    <property type="entry name" value="SH3 Domains"/>
    <property type="match status" value="1"/>
</dbReference>
<dbReference type="Pfam" id="PF00018">
    <property type="entry name" value="SH3_1"/>
    <property type="match status" value="1"/>
</dbReference>
<dbReference type="InterPro" id="IPR000276">
    <property type="entry name" value="GPCR_Rhodpsn"/>
</dbReference>
<evidence type="ECO:0000256" key="2">
    <source>
        <dbReference type="ARBA" id="ARBA00010663"/>
    </source>
</evidence>
<keyword evidence="8 14" id="KW-1133">Transmembrane helix</keyword>
<evidence type="ECO:0000256" key="3">
    <source>
        <dbReference type="ARBA" id="ARBA00022443"/>
    </source>
</evidence>
<evidence type="ECO:0000256" key="1">
    <source>
        <dbReference type="ARBA" id="ARBA00004370"/>
    </source>
</evidence>
<feature type="transmembrane region" description="Helical" evidence="14">
    <location>
        <begin position="193"/>
        <end position="217"/>
    </location>
</feature>
<dbReference type="Gene3D" id="1.20.1070.10">
    <property type="entry name" value="Rhodopsin 7-helix transmembrane proteins"/>
    <property type="match status" value="1"/>
</dbReference>
<evidence type="ECO:0000256" key="10">
    <source>
        <dbReference type="ARBA" id="ARBA00023453"/>
    </source>
</evidence>
<sequence length="1597" mass="177478">MADPFESIMKEYDYDYSNSSELRETVEYSPSWITILSLVLQSPALVVGLLANILLLVVFATSPRLITGPNVLFLQRAIADLLFLLCVPQFMHMKVVGIVQIGLARCKAVSIVVQGTTVATLVFLMAYTLDGYLAANPQQHSAAFRRSARRITSAAGWGLAVASGIAAFVLTHLSNDGQCKLSPFYDQSGPLLVAIQIFLLFLVPLVVVWVFVGMALPPRRSEMRADSEAEKDESPNRHLLLGLASTFTVLHGIYWIVFLLSSIFYILELFIVLDIASSVSTYGEALNPILVIYLSEELRQKVVGWLPFRRSSASVPLRDIQRQSRPKMAASLKSYDSKDPLVKYTADHSLRFTEAQKKLMELTFKLPKYYMLGAPEVLQLNANLIRTIGGRKVLDVGVYTGASALSAALALPSDGEVHALDLTEENINLGRKFWNEDGVADKIHVHIGSATDTLQRFIDEGQAGTFDFAFIDADKPNFDRYYEQCLVLVRRGGIIAFDNTVLNGRVLDPDDQKPDAVAVRKLNEKLRDDQRIYLSFLKIGDGLSLCFINSELLSALSVSHRPSQCEESGRQVIRSPEWQQEDARVKMAVEDEEPLTHKDQSEGQGEARHSGGPASIETILTSALHKRAAKKLGKKLGKNKKSNLDSKEELHEGNTNKKKKKSKTVKGTETHEKLELGLLKGSEHSEESKKKEETITEQYGETVAVSQTLAEDGREKDEDESEGEEHAKAISKADEVASPTRAYLRAVSVPKKKPMRKRKKTTQDNGRVLGVTIHSADRLEGSLLLFPHPVVQVYICNMETGQFLQKSSPERKVTSYYERSEVDYILPIMTSPFDIKKARSIYCRWEEQLVFNEPPEHFTSDEPQVLVFFQLMDFPPSVDNSPGIPESTGRDWVTFAWAFLKVKGTNGHVNIGEQLRLQMWRPRRSSKVGLKDLHSWWKSGSRTKYPSTLHVTLQEVVIPLNPEPTLRSMIATQPEGIPVDLAQSLEHSSTVGSSGSLAPAAHKPGVMWGRKPNQSCRIGSFVKYCFPHSEKGCLVVKFSHDGLRIACGNHKEVFIYDVLAGHLEQALCGHLGLIYDICWSTDDGHILTASADSTARIWKLGSAEIHSQSEVLAHPSYVYVARFVPGTVHVAVSGCYDHVLRVWTYSKKGGYSVLQEITNHLSFVNALCFNGEGDVLYSGDKQGMIFVWNVKVSPKDKSKRKTKILSLKHEAKVPDIVGNTINSITAHPGGFRLLVHTRDSQLRLVNHQHWTVTHNLRGALNVREQLRSCISPCGTWVVSGSEDGGLFVWNSDTGEMAASVMDLPLYGTVSCVDFHPHDHMVAVCSYSSESPVLILAHTPNAPTNTNLSISVEASSTRNHYSSLRISSPQQSVLQGLDAYKTVTSRTSVTVEKIHKISQEHNMLSLGNCNSTFCFSSEEKENSLFTMKIHESKSGHHLMMAQEDAILKKLDSVLKMATEEPLSFTMDSSRKRSEGFIAQGDLATVLYDYTGSDKRELSLRQGDFVLVVQEINADWWLVQTADGRSTGLVPAPYLNKLPHRTQETENLEETGKVLVVPSAHGDISFLSDSEDAPRPARARRHKSRASSILSSGTRKEET</sequence>
<organism evidence="17 18">
    <name type="scientific">Scylla paramamosain</name>
    <name type="common">Mud crab</name>
    <dbReference type="NCBI Taxonomy" id="85552"/>
    <lineage>
        <taxon>Eukaryota</taxon>
        <taxon>Metazoa</taxon>
        <taxon>Ecdysozoa</taxon>
        <taxon>Arthropoda</taxon>
        <taxon>Crustacea</taxon>
        <taxon>Multicrustacea</taxon>
        <taxon>Malacostraca</taxon>
        <taxon>Eumalacostraca</taxon>
        <taxon>Eucarida</taxon>
        <taxon>Decapoda</taxon>
        <taxon>Pleocyemata</taxon>
        <taxon>Brachyura</taxon>
        <taxon>Eubrachyura</taxon>
        <taxon>Portunoidea</taxon>
        <taxon>Portunidae</taxon>
        <taxon>Portuninae</taxon>
        <taxon>Scylla</taxon>
    </lineage>
</organism>
<feature type="region of interest" description="Disordered" evidence="13">
    <location>
        <begin position="630"/>
        <end position="736"/>
    </location>
</feature>
<dbReference type="CDD" id="cd02440">
    <property type="entry name" value="AdoMet_MTases"/>
    <property type="match status" value="1"/>
</dbReference>
<feature type="repeat" description="WD" evidence="12">
    <location>
        <begin position="1157"/>
        <end position="1198"/>
    </location>
</feature>
<dbReference type="InterPro" id="IPR002935">
    <property type="entry name" value="SAM_O-MeTrfase"/>
</dbReference>
<dbReference type="SMART" id="SM00320">
    <property type="entry name" value="WD40"/>
    <property type="match status" value="7"/>
</dbReference>
<evidence type="ECO:0000256" key="7">
    <source>
        <dbReference type="ARBA" id="ARBA00022692"/>
    </source>
</evidence>
<dbReference type="InterPro" id="IPR052803">
    <property type="entry name" value="Cilium-Associated_Jouberin"/>
</dbReference>
<dbReference type="InterPro" id="IPR029063">
    <property type="entry name" value="SAM-dependent_MTases_sf"/>
</dbReference>
<dbReference type="PROSITE" id="PS50082">
    <property type="entry name" value="WD_REPEATS_2"/>
    <property type="match status" value="3"/>
</dbReference>
<keyword evidence="6" id="KW-0949">S-adenosyl-L-methionine</keyword>
<evidence type="ECO:0000259" key="16">
    <source>
        <dbReference type="PROSITE" id="PS50262"/>
    </source>
</evidence>
<dbReference type="CDD" id="cd00637">
    <property type="entry name" value="7tm_classA_rhodopsin-like"/>
    <property type="match status" value="1"/>
</dbReference>
<feature type="repeat" description="WD" evidence="12">
    <location>
        <begin position="1271"/>
        <end position="1299"/>
    </location>
</feature>
<name>A0AAW0UFS6_SCYPA</name>
<feature type="compositionally biased region" description="Basic and acidic residues" evidence="13">
    <location>
        <begin position="724"/>
        <end position="735"/>
    </location>
</feature>
<dbReference type="CDD" id="cd00174">
    <property type="entry name" value="SH3"/>
    <property type="match status" value="1"/>
</dbReference>
<dbReference type="SUPFAM" id="SSF50978">
    <property type="entry name" value="WD40 repeat-like"/>
    <property type="match status" value="1"/>
</dbReference>
<dbReference type="GO" id="GO:0008171">
    <property type="term" value="F:O-methyltransferase activity"/>
    <property type="evidence" value="ECO:0007669"/>
    <property type="project" value="InterPro"/>
</dbReference>
<dbReference type="SUPFAM" id="SSF50044">
    <property type="entry name" value="SH3-domain"/>
    <property type="match status" value="1"/>
</dbReference>
<dbReference type="PROSITE" id="PS50002">
    <property type="entry name" value="SH3"/>
    <property type="match status" value="1"/>
</dbReference>
<feature type="transmembrane region" description="Helical" evidence="14">
    <location>
        <begin position="111"/>
        <end position="133"/>
    </location>
</feature>
<dbReference type="PROSITE" id="PS50294">
    <property type="entry name" value="WD_REPEATS_REGION"/>
    <property type="match status" value="2"/>
</dbReference>
<feature type="transmembrane region" description="Helical" evidence="14">
    <location>
        <begin position="154"/>
        <end position="173"/>
    </location>
</feature>
<dbReference type="GO" id="GO:0004930">
    <property type="term" value="F:G protein-coupled receptor activity"/>
    <property type="evidence" value="ECO:0007669"/>
    <property type="project" value="InterPro"/>
</dbReference>
<comment type="similarity">
    <text evidence="10">Belongs to the class I-like SAM-binding methyltransferase superfamily. Cation-dependent O-methyltransferase family.</text>
</comment>
<dbReference type="PROSITE" id="PS51682">
    <property type="entry name" value="SAM_OMT_I"/>
    <property type="match status" value="1"/>
</dbReference>
<dbReference type="SMART" id="SM00326">
    <property type="entry name" value="SH3"/>
    <property type="match status" value="1"/>
</dbReference>
<evidence type="ECO:0000256" key="4">
    <source>
        <dbReference type="ARBA" id="ARBA00022603"/>
    </source>
</evidence>
<keyword evidence="18" id="KW-1185">Reference proteome</keyword>
<evidence type="ECO:0000256" key="13">
    <source>
        <dbReference type="SAM" id="MobiDB-lite"/>
    </source>
</evidence>
<evidence type="ECO:0000256" key="12">
    <source>
        <dbReference type="PROSITE-ProRule" id="PRU00221"/>
    </source>
</evidence>
<dbReference type="InterPro" id="IPR015943">
    <property type="entry name" value="WD40/YVTN_repeat-like_dom_sf"/>
</dbReference>
<dbReference type="EMBL" id="JARAKH010000012">
    <property type="protein sequence ID" value="KAK8398073.1"/>
    <property type="molecule type" value="Genomic_DNA"/>
</dbReference>
<dbReference type="InterPro" id="IPR017452">
    <property type="entry name" value="GPCR_Rhodpsn_7TM"/>
</dbReference>
<evidence type="ECO:0000259" key="15">
    <source>
        <dbReference type="PROSITE" id="PS50002"/>
    </source>
</evidence>